<dbReference type="PROSITE" id="PS00318">
    <property type="entry name" value="HMG_COA_REDUCTASE_2"/>
    <property type="match status" value="1"/>
</dbReference>
<comment type="similarity">
    <text evidence="1">Belongs to the HMG-CoA reductase family.</text>
</comment>
<evidence type="ECO:0000313" key="4">
    <source>
        <dbReference type="Proteomes" id="UP000325292"/>
    </source>
</evidence>
<dbReference type="PROSITE" id="PS50065">
    <property type="entry name" value="HMG_COA_REDUCTASE_4"/>
    <property type="match status" value="1"/>
</dbReference>
<dbReference type="PANTHER" id="PTHR10572">
    <property type="entry name" value="3-HYDROXY-3-METHYLGLUTARYL-COENZYME A REDUCTASE"/>
    <property type="match status" value="1"/>
</dbReference>
<dbReference type="SUPFAM" id="SSF56542">
    <property type="entry name" value="Substrate-binding domain of HMG-CoA reductase"/>
    <property type="match status" value="1"/>
</dbReference>
<dbReference type="InterPro" id="IPR009023">
    <property type="entry name" value="HMG_CoA_Rdtase_NAD(P)-bd_sf"/>
</dbReference>
<organism evidence="3 4">
    <name type="scientific">Sulfobacillus thermotolerans</name>
    <dbReference type="NCBI Taxonomy" id="338644"/>
    <lineage>
        <taxon>Bacteria</taxon>
        <taxon>Bacillati</taxon>
        <taxon>Bacillota</taxon>
        <taxon>Clostridia</taxon>
        <taxon>Eubacteriales</taxon>
        <taxon>Clostridiales Family XVII. Incertae Sedis</taxon>
        <taxon>Sulfobacillus</taxon>
    </lineage>
</organism>
<dbReference type="Gene3D" id="3.90.770.10">
    <property type="entry name" value="3-hydroxy-3-methylglutaryl-coenzyme A Reductase, Chain A, domain 2"/>
    <property type="match status" value="1"/>
</dbReference>
<keyword evidence="4" id="KW-1185">Reference proteome</keyword>
<name>A0ABM6RN47_9FIRM</name>
<keyword evidence="2" id="KW-0560">Oxidoreductase</keyword>
<dbReference type="SUPFAM" id="SSF55035">
    <property type="entry name" value="NAD-binding domain of HMG-CoA reductase"/>
    <property type="match status" value="1"/>
</dbReference>
<dbReference type="InterPro" id="IPR023076">
    <property type="entry name" value="HMG_CoA_Rdtase_CS"/>
</dbReference>
<dbReference type="InterPro" id="IPR023074">
    <property type="entry name" value="HMG_CoA_Rdtase_cat_sf"/>
</dbReference>
<evidence type="ECO:0000256" key="1">
    <source>
        <dbReference type="ARBA" id="ARBA00007661"/>
    </source>
</evidence>
<dbReference type="EMBL" id="CP019454">
    <property type="protein sequence ID" value="AUW92769.1"/>
    <property type="molecule type" value="Genomic_DNA"/>
</dbReference>
<dbReference type="PRINTS" id="PR00071">
    <property type="entry name" value="HMGCOARDTASE"/>
</dbReference>
<dbReference type="InterPro" id="IPR002202">
    <property type="entry name" value="HMG_CoA_Rdtase"/>
</dbReference>
<evidence type="ECO:0000313" key="3">
    <source>
        <dbReference type="EMBL" id="AUW92769.1"/>
    </source>
</evidence>
<gene>
    <name evidence="3" type="ORF">BXT84_01365</name>
</gene>
<reference evidence="3 4" key="1">
    <citation type="journal article" date="2019" name="Sci. Rep.">
        <title>Sulfobacillus thermotolerans: new insights into resistance and metabolic capacities of acidophilic chemolithotrophs.</title>
        <authorList>
            <person name="Panyushkina A.E."/>
            <person name="Babenko V.V."/>
            <person name="Nikitina A.S."/>
            <person name="Selezneva O.V."/>
            <person name="Tsaplina I.A."/>
            <person name="Letarova M.A."/>
            <person name="Kostryukova E.S."/>
            <person name="Letarov A.V."/>
        </authorList>
    </citation>
    <scope>NUCLEOTIDE SEQUENCE [LARGE SCALE GENOMIC DNA]</scope>
    <source>
        <strain evidence="3 4">Kr1</strain>
    </source>
</reference>
<evidence type="ECO:0000256" key="2">
    <source>
        <dbReference type="ARBA" id="ARBA00023002"/>
    </source>
</evidence>
<dbReference type="RefSeq" id="WP_103374092.1">
    <property type="nucleotide sequence ID" value="NZ_CP133983.1"/>
</dbReference>
<accession>A0ABM6RN47</accession>
<dbReference type="Proteomes" id="UP000325292">
    <property type="component" value="Chromosome"/>
</dbReference>
<dbReference type="PANTHER" id="PTHR10572:SF24">
    <property type="entry name" value="3-HYDROXY-3-METHYLGLUTARYL-COENZYME A REDUCTASE"/>
    <property type="match status" value="1"/>
</dbReference>
<dbReference type="Pfam" id="PF00368">
    <property type="entry name" value="HMG-CoA_red"/>
    <property type="match status" value="1"/>
</dbReference>
<dbReference type="InterPro" id="IPR009029">
    <property type="entry name" value="HMG_CoA_Rdtase_sub-bd_dom_sf"/>
</dbReference>
<sequence length="418" mass="45383">MKFRWPHRNHAKAIAERQAYLRALPQMEQSGQEIFSWSLGPERLASFQECLTGEMVLPVGVIGPLVIDMGIYERDEAHQLQEIGRHADRVFVPVAHTEGGLSESMLRGMRVIDLAGGVKTWLLQDEMTRDCAFVFSTAAEAVRLARWCAQEESHLKAWINNPDHQDKGAVRAAISRHAQLLRIRTRVVGPVCHVLYGFDTQEACGPNMMTRNAYALNEYIVNALSSEGLVPHQIFLEANLGGDKKPSYEYFAGGHGKTVVAEVVLPDDVVARHLHTTPQGLQMLEWVGLHGAHASGMQSFGFTPASAIAAIFAATGQDLGMVGTSSMAQATVSRTPEGTAFSITLGGIEVGTVGGGTQLPHAQQYLQMMQCQGPGSSKRLAQIIGASALALEISAAASMASRGSENFFRTHWQRGGLR</sequence>
<protein>
    <submittedName>
        <fullName evidence="3">3-hydroxy-3-methylglutaryl-CoA reductase</fullName>
    </submittedName>
</protein>
<dbReference type="Gene3D" id="3.30.70.420">
    <property type="entry name" value="Hydroxymethylglutaryl-CoA reductase, class I/II, NAD/NADP-binding domain"/>
    <property type="match status" value="1"/>
</dbReference>
<proteinExistence type="inferred from homology"/>